<keyword evidence="7 8" id="KW-0807">Transducer</keyword>
<feature type="transmembrane region" description="Helical" evidence="8">
    <location>
        <begin position="301"/>
        <end position="323"/>
    </location>
</feature>
<feature type="transmembrane region" description="Helical" evidence="8">
    <location>
        <begin position="127"/>
        <end position="150"/>
    </location>
</feature>
<evidence type="ECO:0000256" key="7">
    <source>
        <dbReference type="ARBA" id="ARBA00023224"/>
    </source>
</evidence>
<keyword evidence="4 8" id="KW-1133">Transmembrane helix</keyword>
<keyword evidence="5 8" id="KW-0472">Membrane</keyword>
<evidence type="ECO:0000313" key="10">
    <source>
        <dbReference type="Proteomes" id="UP001497644"/>
    </source>
</evidence>
<organism evidence="9 10">
    <name type="scientific">Lasius platythorax</name>
    <dbReference type="NCBI Taxonomy" id="488582"/>
    <lineage>
        <taxon>Eukaryota</taxon>
        <taxon>Metazoa</taxon>
        <taxon>Ecdysozoa</taxon>
        <taxon>Arthropoda</taxon>
        <taxon>Hexapoda</taxon>
        <taxon>Insecta</taxon>
        <taxon>Pterygota</taxon>
        <taxon>Neoptera</taxon>
        <taxon>Endopterygota</taxon>
        <taxon>Hymenoptera</taxon>
        <taxon>Apocrita</taxon>
        <taxon>Aculeata</taxon>
        <taxon>Formicoidea</taxon>
        <taxon>Formicidae</taxon>
        <taxon>Formicinae</taxon>
        <taxon>Lasius</taxon>
        <taxon>Lasius</taxon>
    </lineage>
</organism>
<dbReference type="GO" id="GO:0005886">
    <property type="term" value="C:plasma membrane"/>
    <property type="evidence" value="ECO:0007669"/>
    <property type="project" value="UniProtKB-SubCell"/>
</dbReference>
<reference evidence="9" key="1">
    <citation type="submission" date="2024-04" db="EMBL/GenBank/DDBJ databases">
        <authorList>
            <consortium name="Molecular Ecology Group"/>
        </authorList>
    </citation>
    <scope>NUCLEOTIDE SEQUENCE</scope>
</reference>
<feature type="transmembrane region" description="Helical" evidence="8">
    <location>
        <begin position="36"/>
        <end position="58"/>
    </location>
</feature>
<dbReference type="PANTHER" id="PTHR21143">
    <property type="entry name" value="INVERTEBRATE GUSTATORY RECEPTOR"/>
    <property type="match status" value="1"/>
</dbReference>
<dbReference type="PANTHER" id="PTHR21143:SF133">
    <property type="entry name" value="GUSTATORY AND PHEROMONE RECEPTOR 32A-RELATED"/>
    <property type="match status" value="1"/>
</dbReference>
<evidence type="ECO:0000256" key="1">
    <source>
        <dbReference type="ARBA" id="ARBA00004651"/>
    </source>
</evidence>
<dbReference type="Proteomes" id="UP001497644">
    <property type="component" value="Chromosome 11"/>
</dbReference>
<dbReference type="GO" id="GO:0008049">
    <property type="term" value="P:male courtship behavior"/>
    <property type="evidence" value="ECO:0007669"/>
    <property type="project" value="TreeGrafter"/>
</dbReference>
<dbReference type="GO" id="GO:0043025">
    <property type="term" value="C:neuronal cell body"/>
    <property type="evidence" value="ECO:0007669"/>
    <property type="project" value="TreeGrafter"/>
</dbReference>
<dbReference type="EMBL" id="OZ034834">
    <property type="protein sequence ID" value="CAL1676356.1"/>
    <property type="molecule type" value="Genomic_DNA"/>
</dbReference>
<evidence type="ECO:0000256" key="8">
    <source>
        <dbReference type="RuleBase" id="RU363108"/>
    </source>
</evidence>
<dbReference type="GO" id="GO:0007165">
    <property type="term" value="P:signal transduction"/>
    <property type="evidence" value="ECO:0007669"/>
    <property type="project" value="UniProtKB-KW"/>
</dbReference>
<gene>
    <name evidence="9" type="ORF">LPLAT_LOCUS2565</name>
</gene>
<name>A0AAV2N9Y9_9HYME</name>
<dbReference type="Pfam" id="PF08395">
    <property type="entry name" value="7tm_7"/>
    <property type="match status" value="1"/>
</dbReference>
<feature type="transmembrane region" description="Helical" evidence="8">
    <location>
        <begin position="70"/>
        <end position="91"/>
    </location>
</feature>
<evidence type="ECO:0000256" key="4">
    <source>
        <dbReference type="ARBA" id="ARBA00022989"/>
    </source>
</evidence>
<proteinExistence type="inferred from homology"/>
<keyword evidence="10" id="KW-1185">Reference proteome</keyword>
<protein>
    <recommendedName>
        <fullName evidence="8">Gustatory receptor</fullName>
    </recommendedName>
</protein>
<keyword evidence="2 8" id="KW-1003">Cell membrane</keyword>
<comment type="similarity">
    <text evidence="8">Belongs to the insect chemoreceptor superfamily. Gustatory receptor (GR) family.</text>
</comment>
<dbReference type="GO" id="GO:0050909">
    <property type="term" value="P:sensory perception of taste"/>
    <property type="evidence" value="ECO:0007669"/>
    <property type="project" value="InterPro"/>
</dbReference>
<evidence type="ECO:0000256" key="2">
    <source>
        <dbReference type="ARBA" id="ARBA00022475"/>
    </source>
</evidence>
<dbReference type="GO" id="GO:0030424">
    <property type="term" value="C:axon"/>
    <property type="evidence" value="ECO:0007669"/>
    <property type="project" value="TreeGrafter"/>
</dbReference>
<comment type="subcellular location">
    <subcellularLocation>
        <location evidence="1 8">Cell membrane</location>
        <topology evidence="1 8">Multi-pass membrane protein</topology>
    </subcellularLocation>
</comment>
<dbReference type="GO" id="GO:0030425">
    <property type="term" value="C:dendrite"/>
    <property type="evidence" value="ECO:0007669"/>
    <property type="project" value="TreeGrafter"/>
</dbReference>
<dbReference type="GO" id="GO:0007635">
    <property type="term" value="P:chemosensory behavior"/>
    <property type="evidence" value="ECO:0007669"/>
    <property type="project" value="TreeGrafter"/>
</dbReference>
<dbReference type="InterPro" id="IPR013604">
    <property type="entry name" value="7TM_chemorcpt"/>
</dbReference>
<feature type="transmembrane region" description="Helical" evidence="8">
    <location>
        <begin position="12"/>
        <end position="29"/>
    </location>
</feature>
<keyword evidence="3 8" id="KW-0812">Transmembrane</keyword>
<evidence type="ECO:0000256" key="6">
    <source>
        <dbReference type="ARBA" id="ARBA00023170"/>
    </source>
</evidence>
<evidence type="ECO:0000313" key="9">
    <source>
        <dbReference type="EMBL" id="CAL1676356.1"/>
    </source>
</evidence>
<evidence type="ECO:0000256" key="3">
    <source>
        <dbReference type="ARBA" id="ARBA00022692"/>
    </source>
</evidence>
<sequence>MTSGVRSLKQALMPIIWLNCLFCMGIFEIPVNRPRFLLSAFYVVSVAIAYFSLFYKSIAIFQQTLTYEFVLFYSVLGINILVATLAIILFWRKSENIHIIIKKFSIIDNTIEALGIKRDYQRTHRNILYLMTLWVMGMILLNIMHIVWMYQDTASLGYLGVLCTDLCLCIPILTNSVVDVTFASFVRCLQLKFQNTNILINNVVLCANKSNIFKIHDLRENTPITIVRINYENQKEKILHLIQTLRHLHLETTRVARQINYTYCGQLLLEMAVHFTVVTACTYCIYGAFTGQFHMTVHSEKIVAMIAWAGIYSLKIIFVNSLCTSVSDEAYKTGEIMQSFEGSGIDDDMREEITQFTQQIMLNSLKFTASGFFSIDNTLTGKFFATVTTYVVILIQMNMPL</sequence>
<feature type="transmembrane region" description="Helical" evidence="8">
    <location>
        <begin position="267"/>
        <end position="289"/>
    </location>
</feature>
<feature type="transmembrane region" description="Helical" evidence="8">
    <location>
        <begin position="156"/>
        <end position="178"/>
    </location>
</feature>
<comment type="function">
    <text evidence="8">Gustatory receptor which mediates acceptance or avoidance behavior, depending on its substrates.</text>
</comment>
<dbReference type="AlphaFoldDB" id="A0AAV2N9Y9"/>
<evidence type="ECO:0000256" key="5">
    <source>
        <dbReference type="ARBA" id="ARBA00023136"/>
    </source>
</evidence>
<keyword evidence="6 8" id="KW-0675">Receptor</keyword>
<accession>A0AAV2N9Y9</accession>